<comment type="caution">
    <text evidence="3">The sequence shown here is derived from an EMBL/GenBank/DDBJ whole genome shotgun (WGS) entry which is preliminary data.</text>
</comment>
<feature type="compositionally biased region" description="Low complexity" evidence="1">
    <location>
        <begin position="33"/>
        <end position="46"/>
    </location>
</feature>
<reference evidence="3 4" key="1">
    <citation type="submission" date="2019-08" db="EMBL/GenBank/DDBJ databases">
        <authorList>
            <person name="Khan S.A."/>
            <person name="Jeon C.O."/>
            <person name="Jeong S.E."/>
        </authorList>
    </citation>
    <scope>NUCLEOTIDE SEQUENCE [LARGE SCALE GENOMIC DNA]</scope>
    <source>
        <strain evidence="4">IMCC1728</strain>
    </source>
</reference>
<gene>
    <name evidence="3" type="ORF">FSC37_12230</name>
</gene>
<keyword evidence="2" id="KW-0812">Transmembrane</keyword>
<sequence length="127" mass="13425">MGAAPEQPMKKAPLYSRSRRGVAAPEAPPPAAAAPATAPAGPSAAEPTRRTRARAFAVRHERTLWALALLLMAALALFWRPGAPTRAAHLRADRSSRSQVDRGEAAHVRRDARVRQGDPLGGARGGL</sequence>
<keyword evidence="2" id="KW-1133">Transmembrane helix</keyword>
<protein>
    <submittedName>
        <fullName evidence="3">Uncharacterized protein</fullName>
    </submittedName>
</protein>
<feature type="compositionally biased region" description="Basic and acidic residues" evidence="1">
    <location>
        <begin position="90"/>
        <end position="116"/>
    </location>
</feature>
<dbReference type="EMBL" id="VOPW01000001">
    <property type="protein sequence ID" value="TXC66358.1"/>
    <property type="molecule type" value="Genomic_DNA"/>
</dbReference>
<dbReference type="Proteomes" id="UP000321832">
    <property type="component" value="Unassembled WGS sequence"/>
</dbReference>
<feature type="region of interest" description="Disordered" evidence="1">
    <location>
        <begin position="1"/>
        <end position="51"/>
    </location>
</feature>
<name>A0A5C6U3X9_9BURK</name>
<organism evidence="3 4">
    <name type="scientific">Piscinibacter aquaticus</name>
    <dbReference type="NCBI Taxonomy" id="392597"/>
    <lineage>
        <taxon>Bacteria</taxon>
        <taxon>Pseudomonadati</taxon>
        <taxon>Pseudomonadota</taxon>
        <taxon>Betaproteobacteria</taxon>
        <taxon>Burkholderiales</taxon>
        <taxon>Sphaerotilaceae</taxon>
        <taxon>Piscinibacter</taxon>
    </lineage>
</organism>
<evidence type="ECO:0000313" key="4">
    <source>
        <dbReference type="Proteomes" id="UP000321832"/>
    </source>
</evidence>
<evidence type="ECO:0000256" key="2">
    <source>
        <dbReference type="SAM" id="Phobius"/>
    </source>
</evidence>
<evidence type="ECO:0000256" key="1">
    <source>
        <dbReference type="SAM" id="MobiDB-lite"/>
    </source>
</evidence>
<accession>A0A5C6U3X9</accession>
<feature type="region of interest" description="Disordered" evidence="1">
    <location>
        <begin position="86"/>
        <end position="127"/>
    </location>
</feature>
<proteinExistence type="predicted"/>
<keyword evidence="2" id="KW-0472">Membrane</keyword>
<feature type="transmembrane region" description="Helical" evidence="2">
    <location>
        <begin position="62"/>
        <end position="79"/>
    </location>
</feature>
<keyword evidence="4" id="KW-1185">Reference proteome</keyword>
<evidence type="ECO:0000313" key="3">
    <source>
        <dbReference type="EMBL" id="TXC66358.1"/>
    </source>
</evidence>
<dbReference type="AlphaFoldDB" id="A0A5C6U3X9"/>